<dbReference type="AlphaFoldDB" id="A0AB73B6U1"/>
<evidence type="ECO:0000313" key="2">
    <source>
        <dbReference type="Proteomes" id="UP000315353"/>
    </source>
</evidence>
<proteinExistence type="predicted"/>
<accession>A0AB73B6U1</accession>
<organism evidence="1 2">
    <name type="scientific">Corynebacterium flavescens</name>
    <dbReference type="NCBI Taxonomy" id="28028"/>
    <lineage>
        <taxon>Bacteria</taxon>
        <taxon>Bacillati</taxon>
        <taxon>Actinomycetota</taxon>
        <taxon>Actinomycetes</taxon>
        <taxon>Mycobacteriales</taxon>
        <taxon>Corynebacteriaceae</taxon>
        <taxon>Corynebacterium</taxon>
    </lineage>
</organism>
<gene>
    <name evidence="1" type="ORF">CFL01nite_08890</name>
</gene>
<dbReference type="EMBL" id="BJNB01000009">
    <property type="protein sequence ID" value="GEB97394.1"/>
    <property type="molecule type" value="Genomic_DNA"/>
</dbReference>
<dbReference type="Proteomes" id="UP000315353">
    <property type="component" value="Unassembled WGS sequence"/>
</dbReference>
<comment type="caution">
    <text evidence="1">The sequence shown here is derived from an EMBL/GenBank/DDBJ whole genome shotgun (WGS) entry which is preliminary data.</text>
</comment>
<evidence type="ECO:0000313" key="1">
    <source>
        <dbReference type="EMBL" id="GEB97394.1"/>
    </source>
</evidence>
<evidence type="ECO:0008006" key="3">
    <source>
        <dbReference type="Google" id="ProtNLM"/>
    </source>
</evidence>
<protein>
    <recommendedName>
        <fullName evidence="3">Secreted protein</fullName>
    </recommendedName>
</protein>
<name>A0AB73B6U1_CORFL</name>
<reference evidence="1 2" key="1">
    <citation type="submission" date="2019-06" db="EMBL/GenBank/DDBJ databases">
        <title>Whole genome shotgun sequence of Corynebacterium flavescens NBRC 14136.</title>
        <authorList>
            <person name="Hosoyama A."/>
            <person name="Uohara A."/>
            <person name="Ohji S."/>
            <person name="Ichikawa N."/>
        </authorList>
    </citation>
    <scope>NUCLEOTIDE SEQUENCE [LARGE SCALE GENOMIC DNA]</scope>
    <source>
        <strain evidence="1 2">NBRC 14136</strain>
    </source>
</reference>
<sequence>MFLAGLLLLVVFLFGAFGTHSSTGLQGDRLGPDEESRAEYIARAQKQLAEVDADSPTYALVSFDHDLSATETAAAVSPIRRLNAVIIAQSAPLAVPEPIAGEERTDVLDRLFARVSSSLSGVGTTPALDKASAVLVWDDGAHLQELADNSLIAAVEPAPADAPWGSFAVRPLGTD</sequence>